<dbReference type="SUPFAM" id="SSF48557">
    <property type="entry name" value="L-aspartase-like"/>
    <property type="match status" value="1"/>
</dbReference>
<name>A0AA35YD73_LACSI</name>
<evidence type="ECO:0000256" key="1">
    <source>
        <dbReference type="SAM" id="MobiDB-lite"/>
    </source>
</evidence>
<evidence type="ECO:0000313" key="3">
    <source>
        <dbReference type="EMBL" id="CAI9271292.1"/>
    </source>
</evidence>
<proteinExistence type="predicted"/>
<dbReference type="Gene3D" id="1.20.200.10">
    <property type="entry name" value="Fumarase/aspartase (Central domain)"/>
    <property type="match status" value="1"/>
</dbReference>
<protein>
    <recommendedName>
        <fullName evidence="2">Fumarate lyase N-terminal domain-containing protein</fullName>
    </recommendedName>
</protein>
<reference evidence="3" key="1">
    <citation type="submission" date="2023-04" db="EMBL/GenBank/DDBJ databases">
        <authorList>
            <person name="Vijverberg K."/>
            <person name="Xiong W."/>
            <person name="Schranz E."/>
        </authorList>
    </citation>
    <scope>NUCLEOTIDE SEQUENCE</scope>
</reference>
<evidence type="ECO:0000313" key="4">
    <source>
        <dbReference type="Proteomes" id="UP001177003"/>
    </source>
</evidence>
<dbReference type="PANTHER" id="PTHR11444:SF1">
    <property type="entry name" value="FUMARATE HYDRATASE, MITOCHONDRIAL"/>
    <property type="match status" value="1"/>
</dbReference>
<dbReference type="GO" id="GO:0005739">
    <property type="term" value="C:mitochondrion"/>
    <property type="evidence" value="ECO:0007669"/>
    <property type="project" value="TreeGrafter"/>
</dbReference>
<dbReference type="PANTHER" id="PTHR11444">
    <property type="entry name" value="ASPARTATEAMMONIA/ARGININOSUCCINATE/ADENYLOSUCCINATE LYASE"/>
    <property type="match status" value="1"/>
</dbReference>
<dbReference type="GO" id="GO:0006099">
    <property type="term" value="P:tricarboxylic acid cycle"/>
    <property type="evidence" value="ECO:0007669"/>
    <property type="project" value="TreeGrafter"/>
</dbReference>
<keyword evidence="4" id="KW-1185">Reference proteome</keyword>
<feature type="region of interest" description="Disordered" evidence="1">
    <location>
        <begin position="71"/>
        <end position="106"/>
    </location>
</feature>
<dbReference type="InterPro" id="IPR008948">
    <property type="entry name" value="L-Aspartase-like"/>
</dbReference>
<gene>
    <name evidence="3" type="ORF">LSALG_LOCUS11564</name>
</gene>
<dbReference type="Proteomes" id="UP001177003">
    <property type="component" value="Chromosome 2"/>
</dbReference>
<accession>A0AA35YD73</accession>
<sequence length="192" mass="20492">MLSHNQYQVPPVHQSASALAQMLTQQKQTLQASYQSSQQVFSQLQQQLLSTRRLMDISTTTIVQLAKARTLANTNSHSRRATSVNSDSTVSESDATPSTGGTPSTVAKSHVMQIVAATEINSTLIPKLMQLHTFLQAKLAQGGTAVGTGLNTKKGFDVKIVVAVADETNIPFVTVENKFEALVVGIGPKVGC</sequence>
<dbReference type="GO" id="GO:0004333">
    <property type="term" value="F:fumarate hydratase activity"/>
    <property type="evidence" value="ECO:0007669"/>
    <property type="project" value="InterPro"/>
</dbReference>
<organism evidence="3 4">
    <name type="scientific">Lactuca saligna</name>
    <name type="common">Willowleaf lettuce</name>
    <dbReference type="NCBI Taxonomy" id="75948"/>
    <lineage>
        <taxon>Eukaryota</taxon>
        <taxon>Viridiplantae</taxon>
        <taxon>Streptophyta</taxon>
        <taxon>Embryophyta</taxon>
        <taxon>Tracheophyta</taxon>
        <taxon>Spermatophyta</taxon>
        <taxon>Magnoliopsida</taxon>
        <taxon>eudicotyledons</taxon>
        <taxon>Gunneridae</taxon>
        <taxon>Pentapetalae</taxon>
        <taxon>asterids</taxon>
        <taxon>campanulids</taxon>
        <taxon>Asterales</taxon>
        <taxon>Asteraceae</taxon>
        <taxon>Cichorioideae</taxon>
        <taxon>Cichorieae</taxon>
        <taxon>Lactucinae</taxon>
        <taxon>Lactuca</taxon>
    </lineage>
</organism>
<dbReference type="GO" id="GO:0006106">
    <property type="term" value="P:fumarate metabolic process"/>
    <property type="evidence" value="ECO:0007669"/>
    <property type="project" value="InterPro"/>
</dbReference>
<dbReference type="InterPro" id="IPR005677">
    <property type="entry name" value="Fum_hydII"/>
</dbReference>
<feature type="domain" description="Fumarate lyase N-terminal" evidence="2">
    <location>
        <begin position="126"/>
        <end position="182"/>
    </location>
</feature>
<dbReference type="InterPro" id="IPR022761">
    <property type="entry name" value="Fumarate_lyase_N"/>
</dbReference>
<dbReference type="GO" id="GO:0006108">
    <property type="term" value="P:malate metabolic process"/>
    <property type="evidence" value="ECO:0007669"/>
    <property type="project" value="TreeGrafter"/>
</dbReference>
<dbReference type="EMBL" id="OX465078">
    <property type="protein sequence ID" value="CAI9271292.1"/>
    <property type="molecule type" value="Genomic_DNA"/>
</dbReference>
<evidence type="ECO:0000259" key="2">
    <source>
        <dbReference type="Pfam" id="PF00206"/>
    </source>
</evidence>
<dbReference type="Pfam" id="PF00206">
    <property type="entry name" value="Lyase_1"/>
    <property type="match status" value="1"/>
</dbReference>
<dbReference type="AlphaFoldDB" id="A0AA35YD73"/>